<accession>A0ACC1H7E0</accession>
<gene>
    <name evidence="1" type="primary">RIB2_2</name>
    <name evidence="1" type="ORF">EV182_007607</name>
</gene>
<name>A0ACC1H7E0_9FUNG</name>
<organism evidence="1 2">
    <name type="scientific">Spiromyces aspiralis</name>
    <dbReference type="NCBI Taxonomy" id="68401"/>
    <lineage>
        <taxon>Eukaryota</taxon>
        <taxon>Fungi</taxon>
        <taxon>Fungi incertae sedis</taxon>
        <taxon>Zoopagomycota</taxon>
        <taxon>Kickxellomycotina</taxon>
        <taxon>Kickxellomycetes</taxon>
        <taxon>Kickxellales</taxon>
        <taxon>Kickxellaceae</taxon>
        <taxon>Spiromyces</taxon>
    </lineage>
</organism>
<dbReference type="EC" id="5.4.99.28" evidence="1"/>
<protein>
    <submittedName>
        <fullName evidence="1">DRAP deaminase</fullName>
        <ecNumber evidence="1">5.4.99.28</ecNumber>
    </submittedName>
</protein>
<sequence>MIRVNDKKVGLDAVFKNGDTMLHKTHRHEPPVTATSIEIVEETDDGILVINKPASIPVHPSGRFAYNSIVSILKHVHGYKKLHPANRLDRLTSGLMVLGLTTEKARELEEAMRTRKVQKEYIARVVGEFP</sequence>
<keyword evidence="2" id="KW-1185">Reference proteome</keyword>
<proteinExistence type="predicted"/>
<feature type="non-terminal residue" evidence="1">
    <location>
        <position position="130"/>
    </location>
</feature>
<keyword evidence="1" id="KW-0413">Isomerase</keyword>
<comment type="caution">
    <text evidence="1">The sequence shown here is derived from an EMBL/GenBank/DDBJ whole genome shotgun (WGS) entry which is preliminary data.</text>
</comment>
<reference evidence="1" key="1">
    <citation type="submission" date="2022-06" db="EMBL/GenBank/DDBJ databases">
        <title>Phylogenomic reconstructions and comparative analyses of Kickxellomycotina fungi.</title>
        <authorList>
            <person name="Reynolds N.K."/>
            <person name="Stajich J.E."/>
            <person name="Barry K."/>
            <person name="Grigoriev I.V."/>
            <person name="Crous P."/>
            <person name="Smith M.E."/>
        </authorList>
    </citation>
    <scope>NUCLEOTIDE SEQUENCE</scope>
    <source>
        <strain evidence="1">RSA 2271</strain>
    </source>
</reference>
<evidence type="ECO:0000313" key="2">
    <source>
        <dbReference type="Proteomes" id="UP001145114"/>
    </source>
</evidence>
<dbReference type="EMBL" id="JAMZIH010008735">
    <property type="protein sequence ID" value="KAJ1671480.1"/>
    <property type="molecule type" value="Genomic_DNA"/>
</dbReference>
<evidence type="ECO:0000313" key="1">
    <source>
        <dbReference type="EMBL" id="KAJ1671480.1"/>
    </source>
</evidence>
<dbReference type="Proteomes" id="UP001145114">
    <property type="component" value="Unassembled WGS sequence"/>
</dbReference>